<gene>
    <name evidence="1" type="ORF">RPERSI_LOCUS28695</name>
</gene>
<name>A0ACA9SBD0_9GLOM</name>
<organism evidence="1 2">
    <name type="scientific">Racocetra persica</name>
    <dbReference type="NCBI Taxonomy" id="160502"/>
    <lineage>
        <taxon>Eukaryota</taxon>
        <taxon>Fungi</taxon>
        <taxon>Fungi incertae sedis</taxon>
        <taxon>Mucoromycota</taxon>
        <taxon>Glomeromycotina</taxon>
        <taxon>Glomeromycetes</taxon>
        <taxon>Diversisporales</taxon>
        <taxon>Gigasporaceae</taxon>
        <taxon>Racocetra</taxon>
    </lineage>
</organism>
<dbReference type="Proteomes" id="UP000789920">
    <property type="component" value="Unassembled WGS sequence"/>
</dbReference>
<proteinExistence type="predicted"/>
<reference evidence="1" key="1">
    <citation type="submission" date="2021-06" db="EMBL/GenBank/DDBJ databases">
        <authorList>
            <person name="Kallberg Y."/>
            <person name="Tangrot J."/>
            <person name="Rosling A."/>
        </authorList>
    </citation>
    <scope>NUCLEOTIDE SEQUENCE</scope>
    <source>
        <strain evidence="1">MA461A</strain>
    </source>
</reference>
<sequence>MTKAAKNALAIAQQRQTHYTNKCYHYLEYKIEDKVLLSTKNINNPIDKQRPTKKLLSKYVGPYTILRKISESQKNSTDQHLPSQFLYPKLNKK</sequence>
<dbReference type="EMBL" id="CAJVQC010105532">
    <property type="protein sequence ID" value="CAG8833076.1"/>
    <property type="molecule type" value="Genomic_DNA"/>
</dbReference>
<accession>A0ACA9SBD0</accession>
<keyword evidence="2" id="KW-1185">Reference proteome</keyword>
<feature type="non-terminal residue" evidence="1">
    <location>
        <position position="93"/>
    </location>
</feature>
<evidence type="ECO:0000313" key="1">
    <source>
        <dbReference type="EMBL" id="CAG8833076.1"/>
    </source>
</evidence>
<protein>
    <submittedName>
        <fullName evidence="1">7272_t:CDS:1</fullName>
    </submittedName>
</protein>
<evidence type="ECO:0000313" key="2">
    <source>
        <dbReference type="Proteomes" id="UP000789920"/>
    </source>
</evidence>
<comment type="caution">
    <text evidence="1">The sequence shown here is derived from an EMBL/GenBank/DDBJ whole genome shotgun (WGS) entry which is preliminary data.</text>
</comment>